<comment type="catalytic activity">
    <reaction evidence="19">
        <text>L-cysteinylglycine + H2O = L-cysteine + glycine</text>
        <dbReference type="Rhea" id="RHEA:28783"/>
        <dbReference type="ChEBI" id="CHEBI:15377"/>
        <dbReference type="ChEBI" id="CHEBI:35235"/>
        <dbReference type="ChEBI" id="CHEBI:57305"/>
        <dbReference type="ChEBI" id="CHEBI:61694"/>
    </reaction>
    <physiologicalReaction direction="left-to-right" evidence="19">
        <dbReference type="Rhea" id="RHEA:28784"/>
    </physiologicalReaction>
</comment>
<dbReference type="MEROPS" id="M17.001"/>
<dbReference type="EMBL" id="DS469879">
    <property type="protein sequence ID" value="EDO31705.1"/>
    <property type="molecule type" value="Genomic_DNA"/>
</dbReference>
<dbReference type="eggNOG" id="KOG2597">
    <property type="taxonomic scope" value="Eukaryota"/>
</dbReference>
<keyword evidence="22" id="KW-1185">Reference proteome</keyword>
<reference evidence="21 22" key="1">
    <citation type="journal article" date="2007" name="Science">
        <title>Sea anemone genome reveals ancestral eumetazoan gene repertoire and genomic organization.</title>
        <authorList>
            <person name="Putnam N.H."/>
            <person name="Srivastava M."/>
            <person name="Hellsten U."/>
            <person name="Dirks B."/>
            <person name="Chapman J."/>
            <person name="Salamov A."/>
            <person name="Terry A."/>
            <person name="Shapiro H."/>
            <person name="Lindquist E."/>
            <person name="Kapitonov V.V."/>
            <person name="Jurka J."/>
            <person name="Genikhovich G."/>
            <person name="Grigoriev I.V."/>
            <person name="Lucas S.M."/>
            <person name="Steele R.E."/>
            <person name="Finnerty J.R."/>
            <person name="Technau U."/>
            <person name="Martindale M.Q."/>
            <person name="Rokhsar D.S."/>
        </authorList>
    </citation>
    <scope>NUCLEOTIDE SEQUENCE [LARGE SCALE GENOMIC DNA]</scope>
    <source>
        <strain evidence="22">CH2 X CH6</strain>
    </source>
</reference>
<protein>
    <recommendedName>
        <fullName evidence="6">Cytosol aminopeptidase</fullName>
        <ecNumber evidence="4">3.4.11.1</ecNumber>
        <ecNumber evidence="5">3.4.11.5</ecNumber>
        <ecNumber evidence="11">3.4.13.23</ecNumber>
    </recommendedName>
    <alternativeName>
        <fullName evidence="14">Cysteinylglycine-S-conjugate dipeptidase</fullName>
    </alternativeName>
    <alternativeName>
        <fullName evidence="15">Leucine aminopeptidase 3</fullName>
    </alternativeName>
    <alternativeName>
        <fullName evidence="16">Leucyl aminopeptidase</fullName>
    </alternativeName>
    <alternativeName>
        <fullName evidence="13">Proline aminopeptidase</fullName>
    </alternativeName>
    <alternativeName>
        <fullName evidence="12">Prolyl aminopeptidase</fullName>
    </alternativeName>
</protein>
<dbReference type="OMA" id="WPMPLPE"/>
<evidence type="ECO:0000313" key="21">
    <source>
        <dbReference type="EMBL" id="EDO31705.1"/>
    </source>
</evidence>
<dbReference type="HOGENOM" id="CLU_013734_1_2_1"/>
<evidence type="ECO:0000256" key="6">
    <source>
        <dbReference type="ARBA" id="ARBA00014190"/>
    </source>
</evidence>
<dbReference type="SUPFAM" id="SSF53187">
    <property type="entry name" value="Zn-dependent exopeptidases"/>
    <property type="match status" value="1"/>
</dbReference>
<dbReference type="CDD" id="cd00433">
    <property type="entry name" value="Peptidase_M17"/>
    <property type="match status" value="1"/>
</dbReference>
<dbReference type="PRINTS" id="PR00481">
    <property type="entry name" value="LAMNOPPTDASE"/>
</dbReference>
<evidence type="ECO:0000256" key="11">
    <source>
        <dbReference type="ARBA" id="ARBA00023625"/>
    </source>
</evidence>
<dbReference type="SUPFAM" id="SSF52949">
    <property type="entry name" value="Macro domain-like"/>
    <property type="match status" value="1"/>
</dbReference>
<comment type="catalytic activity">
    <reaction evidence="1">
        <text>Release of an N-terminal amino acid, Xaa-|-Yaa-, in which Xaa is preferably Leu, but may be other amino acids including Pro although not Arg or Lys, and Yaa may be Pro. Amino acid amides and methyl esters are also readily hydrolyzed, but rates on arylamides are exceedingly low.</text>
        <dbReference type="EC" id="3.4.11.1"/>
    </reaction>
</comment>
<evidence type="ECO:0000256" key="4">
    <source>
        <dbReference type="ARBA" id="ARBA00012565"/>
    </source>
</evidence>
<dbReference type="GO" id="GO:0006508">
    <property type="term" value="P:proteolysis"/>
    <property type="evidence" value="ECO:0000318"/>
    <property type="project" value="GO_Central"/>
</dbReference>
<comment type="catalytic activity">
    <reaction evidence="2">
        <text>Release of N-terminal proline from a peptide.</text>
        <dbReference type="EC" id="3.4.11.5"/>
    </reaction>
</comment>
<dbReference type="GO" id="GO:0030145">
    <property type="term" value="F:manganese ion binding"/>
    <property type="evidence" value="ECO:0007669"/>
    <property type="project" value="InterPro"/>
</dbReference>
<evidence type="ECO:0000259" key="20">
    <source>
        <dbReference type="PROSITE" id="PS00631"/>
    </source>
</evidence>
<comment type="similarity">
    <text evidence="3">Belongs to the peptidase M17 family.</text>
</comment>
<dbReference type="InterPro" id="IPR023042">
    <property type="entry name" value="Peptidase_M17_leu_NH2_pept"/>
</dbReference>
<dbReference type="Gene3D" id="3.40.220.10">
    <property type="entry name" value="Leucine Aminopeptidase, subunit E, domain 1"/>
    <property type="match status" value="1"/>
</dbReference>
<dbReference type="EC" id="3.4.13.23" evidence="11"/>
<proteinExistence type="inferred from homology"/>
<dbReference type="Pfam" id="PF00883">
    <property type="entry name" value="Peptidase_M17"/>
    <property type="match status" value="1"/>
</dbReference>
<dbReference type="Proteomes" id="UP000001593">
    <property type="component" value="Unassembled WGS sequence"/>
</dbReference>
<dbReference type="KEGG" id="nve:5502639"/>
<keyword evidence="7" id="KW-0031">Aminopeptidase</keyword>
<keyword evidence="8" id="KW-0645">Protease</keyword>
<dbReference type="HAMAP" id="MF_00181">
    <property type="entry name" value="Cytosol_peptidase_M17"/>
    <property type="match status" value="1"/>
</dbReference>
<accession>A7SX56</accession>
<dbReference type="PhylomeDB" id="A7SX56"/>
<dbReference type="GO" id="GO:0008233">
    <property type="term" value="F:peptidase activity"/>
    <property type="evidence" value="ECO:0000318"/>
    <property type="project" value="GO_Central"/>
</dbReference>
<evidence type="ECO:0000313" key="22">
    <source>
        <dbReference type="Proteomes" id="UP000001593"/>
    </source>
</evidence>
<evidence type="ECO:0000256" key="3">
    <source>
        <dbReference type="ARBA" id="ARBA00009528"/>
    </source>
</evidence>
<dbReference type="InterPro" id="IPR011356">
    <property type="entry name" value="Leucine_aapep/pepB"/>
</dbReference>
<evidence type="ECO:0000256" key="13">
    <source>
        <dbReference type="ARBA" id="ARBA00030930"/>
    </source>
</evidence>
<dbReference type="STRING" id="45351.A7SX56"/>
<dbReference type="Pfam" id="PF02789">
    <property type="entry name" value="Peptidase_M17_N"/>
    <property type="match status" value="1"/>
</dbReference>
<dbReference type="PANTHER" id="PTHR11963:SF23">
    <property type="entry name" value="CYTOSOL AMINOPEPTIDASE"/>
    <property type="match status" value="1"/>
</dbReference>
<evidence type="ECO:0000256" key="1">
    <source>
        <dbReference type="ARBA" id="ARBA00000135"/>
    </source>
</evidence>
<evidence type="ECO:0000256" key="18">
    <source>
        <dbReference type="ARBA" id="ARBA00047881"/>
    </source>
</evidence>
<organism evidence="21 22">
    <name type="scientific">Nematostella vectensis</name>
    <name type="common">Starlet sea anemone</name>
    <dbReference type="NCBI Taxonomy" id="45351"/>
    <lineage>
        <taxon>Eukaryota</taxon>
        <taxon>Metazoa</taxon>
        <taxon>Cnidaria</taxon>
        <taxon>Anthozoa</taxon>
        <taxon>Hexacorallia</taxon>
        <taxon>Actiniaria</taxon>
        <taxon>Edwardsiidae</taxon>
        <taxon>Nematostella</taxon>
    </lineage>
</organism>
<dbReference type="EC" id="3.4.11.5" evidence="5"/>
<comment type="catalytic activity">
    <reaction evidence="18">
        <text>S-benzyl-L-cysteinylglycine + H2O = S-benzyl-L-cysteine + glycine</text>
        <dbReference type="Rhea" id="RHEA:62568"/>
        <dbReference type="ChEBI" id="CHEBI:15377"/>
        <dbReference type="ChEBI" id="CHEBI:57305"/>
        <dbReference type="ChEBI" id="CHEBI:145802"/>
        <dbReference type="ChEBI" id="CHEBI:145803"/>
    </reaction>
    <physiologicalReaction direction="left-to-right" evidence="18">
        <dbReference type="Rhea" id="RHEA:62569"/>
    </physiologicalReaction>
</comment>
<evidence type="ECO:0000256" key="2">
    <source>
        <dbReference type="ARBA" id="ARBA00001585"/>
    </source>
</evidence>
<comment type="function">
    <text evidence="17">Cytosolic metallopeptidase that catalyzes the removal of unsubstituted N-terminal hydrophobic amino acids from various peptides. The presence of Zn(2+) ions is essential for the peptidase activity, and the association with other cofactors can modulate the substrate spectificity of the enzyme. For instance, in the presence of Mn(2+), it displays a specific Cys-Gly hydrolyzing activity of Cys-Gly-S-conjugates. Involved in the metabolism of glutathione and in the degradation of glutathione S-conjugates, which may play a role in the control of the cell redox status.</text>
</comment>
<dbReference type="GO" id="GO:0005737">
    <property type="term" value="C:cytoplasm"/>
    <property type="evidence" value="ECO:0000318"/>
    <property type="project" value="GO_Central"/>
</dbReference>
<evidence type="ECO:0000256" key="14">
    <source>
        <dbReference type="ARBA" id="ARBA00030997"/>
    </source>
</evidence>
<dbReference type="PANTHER" id="PTHR11963">
    <property type="entry name" value="LEUCINE AMINOPEPTIDASE-RELATED"/>
    <property type="match status" value="1"/>
</dbReference>
<dbReference type="PROSITE" id="PS00631">
    <property type="entry name" value="CYTOSOL_AP"/>
    <property type="match status" value="1"/>
</dbReference>
<dbReference type="OrthoDB" id="412814at2759"/>
<name>A7SX56_NEMVE</name>
<dbReference type="AlphaFoldDB" id="A7SX56"/>
<dbReference type="InterPro" id="IPR008283">
    <property type="entry name" value="Peptidase_M17_N"/>
</dbReference>
<evidence type="ECO:0000256" key="15">
    <source>
        <dbReference type="ARBA" id="ARBA00031564"/>
    </source>
</evidence>
<dbReference type="InterPro" id="IPR043472">
    <property type="entry name" value="Macro_dom-like"/>
</dbReference>
<evidence type="ECO:0000256" key="10">
    <source>
        <dbReference type="ARBA" id="ARBA00023511"/>
    </source>
</evidence>
<sequence length="536" mass="58165">MISRSALVSCRRLLHKPTCRITRGQRYLCSKPEAVINRGVVLGAYEAKKNENAEIKFIFTQASDSFNKKTSGRLREILKISGFEGKLGKSKAFYGIDTDYPCVVAVGLGKKDHSVDEETIEEKEESANIRHAAAAGARALREAGVRSGEIEPFTDAQAAAEGAHLALYSFDKLKSPKKHKLDVNLEMFKRIPDIHRFEEPWSTGQILADAQNFARQLMDMPANLMTPRIFADTVGLRLDKLSNVEFNIREKSWAEEKGMGAFLSVGKASTEDPLFLEISYKGAENGAPPIVLVGKGVTFDSGGISLKPSARMSLMKADMGGAAAVCSALVAIATLQLPMNVTVLTPLCENMVAGNANKPGDVITASNGKTIEVDNTDAEGRLILADALCHANTLSPAAIIDVATLTGAMDISLGQGAVGVFTNSSLLWKHVYQAGLESGERMWRMPLYEHYSKQIESEVADLRNTGKTRSAGSCTAAVFLKEFVECDTWAHMDIAGVMHHTDALPYLGKGMSGRPTRALVDIARRISQDPFILGKR</sequence>
<evidence type="ECO:0000256" key="17">
    <source>
        <dbReference type="ARBA" id="ARBA00045966"/>
    </source>
</evidence>
<evidence type="ECO:0000256" key="9">
    <source>
        <dbReference type="ARBA" id="ARBA00022801"/>
    </source>
</evidence>
<evidence type="ECO:0000256" key="12">
    <source>
        <dbReference type="ARBA" id="ARBA00029605"/>
    </source>
</evidence>
<feature type="domain" description="Cytosol aminopeptidase" evidence="20">
    <location>
        <begin position="375"/>
        <end position="382"/>
    </location>
</feature>
<evidence type="ECO:0000256" key="19">
    <source>
        <dbReference type="ARBA" id="ARBA00049107"/>
    </source>
</evidence>
<dbReference type="NCBIfam" id="NF002073">
    <property type="entry name" value="PRK00913.1-2"/>
    <property type="match status" value="1"/>
</dbReference>
<dbReference type="InterPro" id="IPR000819">
    <property type="entry name" value="Peptidase_M17_C"/>
</dbReference>
<comment type="catalytic activity">
    <reaction evidence="10">
        <text>an S-substituted L-cysteinylglycine + H2O = an S-substituted L-cysteine + glycine</text>
        <dbReference type="Rhea" id="RHEA:60444"/>
        <dbReference type="ChEBI" id="CHEBI:15377"/>
        <dbReference type="ChEBI" id="CHEBI:57305"/>
        <dbReference type="ChEBI" id="CHEBI:58717"/>
        <dbReference type="ChEBI" id="CHEBI:143103"/>
        <dbReference type="EC" id="3.4.13.23"/>
    </reaction>
    <physiologicalReaction direction="left-to-right" evidence="10">
        <dbReference type="Rhea" id="RHEA:60445"/>
    </physiologicalReaction>
</comment>
<dbReference type="InParanoid" id="A7SX56"/>
<dbReference type="EC" id="3.4.11.1" evidence="4"/>
<evidence type="ECO:0000256" key="7">
    <source>
        <dbReference type="ARBA" id="ARBA00022438"/>
    </source>
</evidence>
<dbReference type="GO" id="GO:0070006">
    <property type="term" value="F:metalloaminopeptidase activity"/>
    <property type="evidence" value="ECO:0007669"/>
    <property type="project" value="InterPro"/>
</dbReference>
<gene>
    <name evidence="21" type="ORF">NEMVEDRAFT_v1g247890</name>
</gene>
<evidence type="ECO:0000256" key="5">
    <source>
        <dbReference type="ARBA" id="ARBA00012568"/>
    </source>
</evidence>
<dbReference type="Gene3D" id="3.40.630.10">
    <property type="entry name" value="Zn peptidases"/>
    <property type="match status" value="1"/>
</dbReference>
<evidence type="ECO:0000256" key="16">
    <source>
        <dbReference type="ARBA" id="ARBA00033172"/>
    </source>
</evidence>
<evidence type="ECO:0000256" key="8">
    <source>
        <dbReference type="ARBA" id="ARBA00022670"/>
    </source>
</evidence>
<keyword evidence="9" id="KW-0378">Hydrolase</keyword>